<reference evidence="1" key="1">
    <citation type="submission" date="2017-05" db="EMBL/GenBank/DDBJ databases">
        <title>Genome sequence of Acetobacter pasteurianus subsp. ascendens strain SRCM101447.</title>
        <authorList>
            <person name="Cho S.H."/>
        </authorList>
    </citation>
    <scope>NUCLEOTIDE SEQUENCE [LARGE SCALE GENOMIC DNA]</scope>
    <source>
        <strain evidence="1">SRCM101447</strain>
    </source>
</reference>
<evidence type="ECO:0000313" key="1">
    <source>
        <dbReference type="EMBL" id="ARW11603.1"/>
    </source>
</evidence>
<protein>
    <submittedName>
        <fullName evidence="1">Uncharacterized protein</fullName>
    </submittedName>
</protein>
<dbReference type="EMBL" id="CP021524">
    <property type="protein sequence ID" value="ARW11603.1"/>
    <property type="molecule type" value="Genomic_DNA"/>
</dbReference>
<dbReference type="AlphaFoldDB" id="A0A1Y0V5F2"/>
<name>A0A1Y0V5F2_9PROT</name>
<organism evidence="1">
    <name type="scientific">Acetobacter ascendens</name>
    <dbReference type="NCBI Taxonomy" id="481146"/>
    <lineage>
        <taxon>Bacteria</taxon>
        <taxon>Pseudomonadati</taxon>
        <taxon>Pseudomonadota</taxon>
        <taxon>Alphaproteobacteria</taxon>
        <taxon>Acetobacterales</taxon>
        <taxon>Acetobacteraceae</taxon>
        <taxon>Acetobacter</taxon>
    </lineage>
</organism>
<dbReference type="Proteomes" id="UP000195633">
    <property type="component" value="Chromosome"/>
</dbReference>
<proteinExistence type="predicted"/>
<gene>
    <name evidence="1" type="ORF">S101447_02565</name>
</gene>
<accession>A0A1Y0V5F2</accession>
<sequence>MFFMKNFCFHTSIQYNAYVSHMFDWLLDGYLLNVKGRLLSHG</sequence>